<dbReference type="Gene3D" id="3.40.630.30">
    <property type="match status" value="1"/>
</dbReference>
<sequence length="214" mass="23526">MSVRLDVPVLAGDLVRLEPLAMRHAPDLAEAVEEDRSSYEFTLVPRAHEIPDYLAAQLARDGLTPFAQVRLTDGKAVGCTGLWDPRRWPDRPELRAIEIGFTWLAASAQGTGINAEAKLLLLSYAFDVLGVARVDLKTDARNHRCRRALERLGIPFEGVLRAWSMSWARGEEGKVRDSAMFAVVATEWPAVEPVLQARITAASSPSSAPDGPNW</sequence>
<dbReference type="PANTHER" id="PTHR43610">
    <property type="entry name" value="BLL6696 PROTEIN"/>
    <property type="match status" value="1"/>
</dbReference>
<protein>
    <submittedName>
        <fullName evidence="2">GNAT family protein</fullName>
    </submittedName>
</protein>
<dbReference type="PANTHER" id="PTHR43610:SF1">
    <property type="entry name" value="N-ACETYLTRANSFERASE DOMAIN-CONTAINING PROTEIN"/>
    <property type="match status" value="1"/>
</dbReference>
<evidence type="ECO:0000259" key="1">
    <source>
        <dbReference type="PROSITE" id="PS51186"/>
    </source>
</evidence>
<dbReference type="EMBL" id="JBHMBW010000019">
    <property type="protein sequence ID" value="MFB9625720.1"/>
    <property type="molecule type" value="Genomic_DNA"/>
</dbReference>
<organism evidence="2 3">
    <name type="scientific">Nonomuraea helvata</name>
    <dbReference type="NCBI Taxonomy" id="37484"/>
    <lineage>
        <taxon>Bacteria</taxon>
        <taxon>Bacillati</taxon>
        <taxon>Actinomycetota</taxon>
        <taxon>Actinomycetes</taxon>
        <taxon>Streptosporangiales</taxon>
        <taxon>Streptosporangiaceae</taxon>
        <taxon>Nonomuraea</taxon>
    </lineage>
</organism>
<keyword evidence="3" id="KW-1185">Reference proteome</keyword>
<evidence type="ECO:0000313" key="2">
    <source>
        <dbReference type="EMBL" id="MFB9625720.1"/>
    </source>
</evidence>
<comment type="caution">
    <text evidence="2">The sequence shown here is derived from an EMBL/GenBank/DDBJ whole genome shotgun (WGS) entry which is preliminary data.</text>
</comment>
<dbReference type="RefSeq" id="WP_344984253.1">
    <property type="nucleotide sequence ID" value="NZ_BAAAXV010000001.1"/>
</dbReference>
<name>A0ABV5S222_9ACTN</name>
<accession>A0ABV5S222</accession>
<reference evidence="2 3" key="1">
    <citation type="submission" date="2024-09" db="EMBL/GenBank/DDBJ databases">
        <authorList>
            <person name="Sun Q."/>
            <person name="Mori K."/>
        </authorList>
    </citation>
    <scope>NUCLEOTIDE SEQUENCE [LARGE SCALE GENOMIC DNA]</scope>
    <source>
        <strain evidence="2 3">JCM 3143</strain>
    </source>
</reference>
<proteinExistence type="predicted"/>
<feature type="domain" description="N-acetyltransferase" evidence="1">
    <location>
        <begin position="15"/>
        <end position="177"/>
    </location>
</feature>
<evidence type="ECO:0000313" key="3">
    <source>
        <dbReference type="Proteomes" id="UP001589532"/>
    </source>
</evidence>
<dbReference type="SUPFAM" id="SSF55729">
    <property type="entry name" value="Acyl-CoA N-acyltransferases (Nat)"/>
    <property type="match status" value="1"/>
</dbReference>
<dbReference type="PROSITE" id="PS51186">
    <property type="entry name" value="GNAT"/>
    <property type="match status" value="1"/>
</dbReference>
<dbReference type="Proteomes" id="UP001589532">
    <property type="component" value="Unassembled WGS sequence"/>
</dbReference>
<dbReference type="Pfam" id="PF13302">
    <property type="entry name" value="Acetyltransf_3"/>
    <property type="match status" value="1"/>
</dbReference>
<gene>
    <name evidence="2" type="ORF">ACFFSA_21775</name>
</gene>
<dbReference type="InterPro" id="IPR000182">
    <property type="entry name" value="GNAT_dom"/>
</dbReference>
<dbReference type="InterPro" id="IPR016181">
    <property type="entry name" value="Acyl_CoA_acyltransferase"/>
</dbReference>